<evidence type="ECO:0000313" key="9">
    <source>
        <dbReference type="Ensembl" id="ENSPKIP00000025121.1"/>
    </source>
</evidence>
<evidence type="ECO:0000256" key="2">
    <source>
        <dbReference type="ARBA" id="ARBA00004138"/>
    </source>
</evidence>
<dbReference type="PANTHER" id="PTHR34174">
    <property type="entry name" value="HYDROLETHALUS SYNDROME PROTEIN 1"/>
    <property type="match status" value="1"/>
</dbReference>
<keyword evidence="6" id="KW-0206">Cytoskeleton</keyword>
<organism evidence="9 10">
    <name type="scientific">Paramormyrops kingsleyae</name>
    <dbReference type="NCBI Taxonomy" id="1676925"/>
    <lineage>
        <taxon>Eukaryota</taxon>
        <taxon>Metazoa</taxon>
        <taxon>Chordata</taxon>
        <taxon>Craniata</taxon>
        <taxon>Vertebrata</taxon>
        <taxon>Euteleostomi</taxon>
        <taxon>Actinopterygii</taxon>
        <taxon>Neopterygii</taxon>
        <taxon>Teleostei</taxon>
        <taxon>Osteoglossocephala</taxon>
        <taxon>Osteoglossomorpha</taxon>
        <taxon>Osteoglossiformes</taxon>
        <taxon>Mormyridae</taxon>
        <taxon>Paramormyrops</taxon>
    </lineage>
</organism>
<dbReference type="InterPro" id="IPR027918">
    <property type="entry name" value="HYLS1_C_dom"/>
</dbReference>
<sequence>MDSLDFSEEEIAQQLADLGFTGLPRHRLCEFKRDLDLLIRQETSADCTSSYGSALGFDSCDSEASPALDDNASFKIVAESLPPERQARLPMDAADIHTFPGKERRCDLYARYSVAAKHPHAAYRQEAEDDLCSHSDSALSHISLASKSEREGLASGKAVMKRKVVRKQRGRLHICDESTCSADTVSRLGEQLEGLQMSVCSYPDSELQPEDRDSLSDVCDSEATVCDLSSRSGLRPYTGAMYRSQSESDILPRPKSFIQSQHKHPHMRNVKKTDLVAKYFKYKQDWETFRVPGEKDRKELRWEIREQMMYKSQPVPKPRRTYVPNSYVVPTQKKRSALRWEVRHYLANGILPSNVT</sequence>
<dbReference type="Proteomes" id="UP000261540">
    <property type="component" value="Unplaced"/>
</dbReference>
<comment type="subcellular location">
    <subcellularLocation>
        <location evidence="2">Cell projection</location>
        <location evidence="2">Cilium</location>
    </subcellularLocation>
    <subcellularLocation>
        <location evidence="1">Cytoplasm</location>
        <location evidence="1">Cytoskeleton</location>
        <location evidence="1">Microtubule organizing center</location>
        <location evidence="1">Centrosome</location>
        <location evidence="1">Centriole</location>
    </subcellularLocation>
</comment>
<dbReference type="PANTHER" id="PTHR34174:SF1">
    <property type="entry name" value="CENTRIOLAR AND CILIOGENESIS-ASSOCIATED PROTEIN HYLS1"/>
    <property type="match status" value="1"/>
</dbReference>
<keyword evidence="10" id="KW-1185">Reference proteome</keyword>
<dbReference type="STRING" id="1676925.ENSPKIP00000025121"/>
<dbReference type="Pfam" id="PF15311">
    <property type="entry name" value="HYLS1_C"/>
    <property type="match status" value="1"/>
</dbReference>
<dbReference type="InterPro" id="IPR026227">
    <property type="entry name" value="HYLS1"/>
</dbReference>
<proteinExistence type="inferred from homology"/>
<dbReference type="InterPro" id="IPR052319">
    <property type="entry name" value="Centriolar_ciliogenesis_assoc"/>
</dbReference>
<dbReference type="Ensembl" id="ENSPKIT00000005843.1">
    <property type="protein sequence ID" value="ENSPKIP00000025121.1"/>
    <property type="gene ID" value="ENSPKIG00000008104.1"/>
</dbReference>
<reference evidence="9" key="1">
    <citation type="submission" date="2025-08" db="UniProtKB">
        <authorList>
            <consortium name="Ensembl"/>
        </authorList>
    </citation>
    <scope>IDENTIFICATION</scope>
</reference>
<dbReference type="KEGG" id="pki:111850764"/>
<evidence type="ECO:0000256" key="3">
    <source>
        <dbReference type="ARBA" id="ARBA00010091"/>
    </source>
</evidence>
<accession>A0A3B3S517</accession>
<evidence type="ECO:0000256" key="6">
    <source>
        <dbReference type="ARBA" id="ARBA00023212"/>
    </source>
</evidence>
<evidence type="ECO:0000256" key="5">
    <source>
        <dbReference type="ARBA" id="ARBA00022794"/>
    </source>
</evidence>
<evidence type="ECO:0000256" key="1">
    <source>
        <dbReference type="ARBA" id="ARBA00004114"/>
    </source>
</evidence>
<dbReference type="GO" id="GO:0097730">
    <property type="term" value="C:non-motile cilium"/>
    <property type="evidence" value="ECO:0007669"/>
    <property type="project" value="TreeGrafter"/>
</dbReference>
<evidence type="ECO:0000256" key="4">
    <source>
        <dbReference type="ARBA" id="ARBA00022490"/>
    </source>
</evidence>
<evidence type="ECO:0000256" key="7">
    <source>
        <dbReference type="ARBA" id="ARBA00023273"/>
    </source>
</evidence>
<evidence type="ECO:0000313" key="10">
    <source>
        <dbReference type="Proteomes" id="UP000261540"/>
    </source>
</evidence>
<comment type="similarity">
    <text evidence="3">Belongs to the HYLS1 family.</text>
</comment>
<dbReference type="PRINTS" id="PR02098">
    <property type="entry name" value="HYLETHALUSS1"/>
</dbReference>
<feature type="domain" description="Centriolar and ciliogenesis-associated protein HYLS1 C-terminal" evidence="8">
    <location>
        <begin position="258"/>
        <end position="347"/>
    </location>
</feature>
<keyword evidence="5" id="KW-0970">Cilium biogenesis/degradation</keyword>
<name>A0A3B3S517_9TELE</name>
<protein>
    <submittedName>
        <fullName evidence="9">HYLS1 centriolar and ciliogenesis associated</fullName>
    </submittedName>
</protein>
<dbReference type="GO" id="GO:0060271">
    <property type="term" value="P:cilium assembly"/>
    <property type="evidence" value="ECO:0007669"/>
    <property type="project" value="TreeGrafter"/>
</dbReference>
<dbReference type="GO" id="GO:0005814">
    <property type="term" value="C:centriole"/>
    <property type="evidence" value="ECO:0007669"/>
    <property type="project" value="UniProtKB-SubCell"/>
</dbReference>
<dbReference type="GeneTree" id="ENSGT00390000008848"/>
<reference evidence="9" key="2">
    <citation type="submission" date="2025-09" db="UniProtKB">
        <authorList>
            <consortium name="Ensembl"/>
        </authorList>
    </citation>
    <scope>IDENTIFICATION</scope>
</reference>
<evidence type="ECO:0000259" key="8">
    <source>
        <dbReference type="Pfam" id="PF15311"/>
    </source>
</evidence>
<keyword evidence="4" id="KW-0963">Cytoplasm</keyword>
<dbReference type="OrthoDB" id="6343432at2759"/>
<dbReference type="CTD" id="219844"/>
<keyword evidence="7" id="KW-0966">Cell projection</keyword>
<dbReference type="AlphaFoldDB" id="A0A3B3S517"/>